<keyword evidence="2" id="KW-0812">Transmembrane</keyword>
<dbReference type="AlphaFoldDB" id="A0AA37GMP1"/>
<dbReference type="GO" id="GO:0001228">
    <property type="term" value="F:DNA-binding transcription activator activity, RNA polymerase II-specific"/>
    <property type="evidence" value="ECO:0007669"/>
    <property type="project" value="TreeGrafter"/>
</dbReference>
<keyword evidence="1" id="KW-0539">Nucleus</keyword>
<evidence type="ECO:0000313" key="4">
    <source>
        <dbReference type="Proteomes" id="UP001055172"/>
    </source>
</evidence>
<keyword evidence="2" id="KW-0472">Membrane</keyword>
<dbReference type="PANTHER" id="PTHR47784">
    <property type="entry name" value="STEROL UPTAKE CONTROL PROTEIN 2"/>
    <property type="match status" value="1"/>
</dbReference>
<gene>
    <name evidence="3" type="ORF">ColLi_06317</name>
</gene>
<dbReference type="InterPro" id="IPR053157">
    <property type="entry name" value="Sterol_Uptake_Regulator"/>
</dbReference>
<keyword evidence="2" id="KW-1133">Transmembrane helix</keyword>
<dbReference type="EMBL" id="BPPX01000012">
    <property type="protein sequence ID" value="GJC83479.1"/>
    <property type="molecule type" value="Genomic_DNA"/>
</dbReference>
<organism evidence="3 4">
    <name type="scientific">Colletotrichum liriopes</name>
    <dbReference type="NCBI Taxonomy" id="708192"/>
    <lineage>
        <taxon>Eukaryota</taxon>
        <taxon>Fungi</taxon>
        <taxon>Dikarya</taxon>
        <taxon>Ascomycota</taxon>
        <taxon>Pezizomycotina</taxon>
        <taxon>Sordariomycetes</taxon>
        <taxon>Hypocreomycetidae</taxon>
        <taxon>Glomerellales</taxon>
        <taxon>Glomerellaceae</taxon>
        <taxon>Colletotrichum</taxon>
        <taxon>Colletotrichum spaethianum species complex</taxon>
    </lineage>
</organism>
<dbReference type="Pfam" id="PF11951">
    <property type="entry name" value="Fungal_trans_2"/>
    <property type="match status" value="1"/>
</dbReference>
<evidence type="ECO:0000256" key="2">
    <source>
        <dbReference type="SAM" id="Phobius"/>
    </source>
</evidence>
<sequence length="323" mass="36469">MAPRKPHRKSRNGCLQCKQRRVKAGIQSQAQNIFDPLATERHFSKATRLKELHLMHHYGTATCETMGLTPQQVKLWKTAIPKEALRHEFLMEGLLSVAALHCAHLEPSMGWAYTEAAIQYQNSGLIGYRTALLHINDNNYEAIFIFSVILTVLGFAMPAAYTERQPVSPAETLISIYELLKGITLTTEVYAEAIRGGMLSPLFHNLELRVSSPCIVLEGEIETAMVRLRQRAEFMTKYVGTETREIYIASIDSLEANFHNAGGPMALLVWVHYGVLALRIHDQWWGKNFGIRLIEDLSATLHGLDPEWASWTEWARKCALLVA</sequence>
<name>A0AA37GMP1_9PEZI</name>
<evidence type="ECO:0000313" key="3">
    <source>
        <dbReference type="EMBL" id="GJC83479.1"/>
    </source>
</evidence>
<reference evidence="3 4" key="1">
    <citation type="submission" date="2021-07" db="EMBL/GenBank/DDBJ databases">
        <title>Genome data of Colletotrichum spaethianum.</title>
        <authorList>
            <person name="Utami Y.D."/>
            <person name="Hiruma K."/>
        </authorList>
    </citation>
    <scope>NUCLEOTIDE SEQUENCE [LARGE SCALE GENOMIC DNA]</scope>
    <source>
        <strain evidence="3 4">MAFF 242679</strain>
    </source>
</reference>
<protein>
    <submittedName>
        <fullName evidence="3">Sterol uptake control protein 2</fullName>
    </submittedName>
</protein>
<comment type="caution">
    <text evidence="3">The sequence shown here is derived from an EMBL/GenBank/DDBJ whole genome shotgun (WGS) entry which is preliminary data.</text>
</comment>
<accession>A0AA37GMP1</accession>
<proteinExistence type="predicted"/>
<feature type="transmembrane region" description="Helical" evidence="2">
    <location>
        <begin position="142"/>
        <end position="161"/>
    </location>
</feature>
<dbReference type="InterPro" id="IPR021858">
    <property type="entry name" value="Fun_TF"/>
</dbReference>
<dbReference type="PANTHER" id="PTHR47784:SF5">
    <property type="entry name" value="STEROL UPTAKE CONTROL PROTEIN 2"/>
    <property type="match status" value="1"/>
</dbReference>
<evidence type="ECO:0000256" key="1">
    <source>
        <dbReference type="ARBA" id="ARBA00023242"/>
    </source>
</evidence>
<dbReference type="Proteomes" id="UP001055172">
    <property type="component" value="Unassembled WGS sequence"/>
</dbReference>
<keyword evidence="4" id="KW-1185">Reference proteome</keyword>